<feature type="region of interest" description="Disordered" evidence="1">
    <location>
        <begin position="87"/>
        <end position="109"/>
    </location>
</feature>
<evidence type="ECO:0000313" key="3">
    <source>
        <dbReference type="Proteomes" id="UP000266673"/>
    </source>
</evidence>
<proteinExistence type="predicted"/>
<evidence type="ECO:0000313" key="2">
    <source>
        <dbReference type="EMBL" id="RIB19932.1"/>
    </source>
</evidence>
<organism evidence="2 3">
    <name type="scientific">Gigaspora rosea</name>
    <dbReference type="NCBI Taxonomy" id="44941"/>
    <lineage>
        <taxon>Eukaryota</taxon>
        <taxon>Fungi</taxon>
        <taxon>Fungi incertae sedis</taxon>
        <taxon>Mucoromycota</taxon>
        <taxon>Glomeromycotina</taxon>
        <taxon>Glomeromycetes</taxon>
        <taxon>Diversisporales</taxon>
        <taxon>Gigasporaceae</taxon>
        <taxon>Gigaspora</taxon>
    </lineage>
</organism>
<sequence length="296" mass="35246">MPDTHGMLNSGQVNYIYGHLRSLPYWTSLKRLDLVGIKPQVYGLEYLAHNSFIGINGFMSRIRQVKERAKSRIRQVKERAKPRIRQVKERAKPRIRQVKKEQSQKIDKLKREQDQELDKLKKEQSQELDKLKRELEQELDKLKKEQSQELDKLKKEQNKLKQQLQEFSNLLFPNQSYDFTQLKQEIIRLKYQELAPQVRKKKKEQLSQLVNNAKTKTDNLGNIIDLLLKTQRQISKTKPGSNERYRVEGQLTAYQNLLEYNLTKEELQHLLNEQTELFQLEEHLASLQINEVFNPQ</sequence>
<accession>A0A397VD50</accession>
<reference evidence="2 3" key="1">
    <citation type="submission" date="2018-06" db="EMBL/GenBank/DDBJ databases">
        <title>Comparative genomics reveals the genomic features of Rhizophagus irregularis, R. cerebriforme, R. diaphanum and Gigaspora rosea, and their symbiotic lifestyle signature.</title>
        <authorList>
            <person name="Morin E."/>
            <person name="San Clemente H."/>
            <person name="Chen E.C.H."/>
            <person name="De La Providencia I."/>
            <person name="Hainaut M."/>
            <person name="Kuo A."/>
            <person name="Kohler A."/>
            <person name="Murat C."/>
            <person name="Tang N."/>
            <person name="Roy S."/>
            <person name="Loubradou J."/>
            <person name="Henrissat B."/>
            <person name="Grigoriev I.V."/>
            <person name="Corradi N."/>
            <person name="Roux C."/>
            <person name="Martin F.M."/>
        </authorList>
    </citation>
    <scope>NUCLEOTIDE SEQUENCE [LARGE SCALE GENOMIC DNA]</scope>
    <source>
        <strain evidence="2 3">DAOM 194757</strain>
    </source>
</reference>
<dbReference type="OrthoDB" id="2434658at2759"/>
<protein>
    <submittedName>
        <fullName evidence="2">Uncharacterized protein</fullName>
    </submittedName>
</protein>
<dbReference type="Proteomes" id="UP000266673">
    <property type="component" value="Unassembled WGS sequence"/>
</dbReference>
<name>A0A397VD50_9GLOM</name>
<evidence type="ECO:0000256" key="1">
    <source>
        <dbReference type="SAM" id="MobiDB-lite"/>
    </source>
</evidence>
<gene>
    <name evidence="2" type="ORF">C2G38_2180518</name>
</gene>
<dbReference type="AlphaFoldDB" id="A0A397VD50"/>
<dbReference type="EMBL" id="QKWP01000444">
    <property type="protein sequence ID" value="RIB19932.1"/>
    <property type="molecule type" value="Genomic_DNA"/>
</dbReference>
<comment type="caution">
    <text evidence="2">The sequence shown here is derived from an EMBL/GenBank/DDBJ whole genome shotgun (WGS) entry which is preliminary data.</text>
</comment>
<keyword evidence="3" id="KW-1185">Reference proteome</keyword>